<dbReference type="InterPro" id="IPR002933">
    <property type="entry name" value="Peptidase_M20"/>
</dbReference>
<dbReference type="OrthoDB" id="9773892at2"/>
<protein>
    <submittedName>
        <fullName evidence="8">M42 glutamyl aminopeptidase family protein</fullName>
    </submittedName>
</protein>
<dbReference type="SUPFAM" id="SSF55031">
    <property type="entry name" value="Bacterial exopeptidase dimerisation domain"/>
    <property type="match status" value="1"/>
</dbReference>
<reference evidence="8 9" key="1">
    <citation type="journal article" date="2015" name="Infect. Genet. Evol.">
        <title>Genomic sequences of six botulinum neurotoxin-producing strains representing three clostridial species illustrate the mobility and diversity of botulinum neurotoxin genes.</title>
        <authorList>
            <person name="Smith T.J."/>
            <person name="Hill K.K."/>
            <person name="Xie G."/>
            <person name="Foley B.T."/>
            <person name="Williamson C.H."/>
            <person name="Foster J.T."/>
            <person name="Johnson S.L."/>
            <person name="Chertkov O."/>
            <person name="Teshima H."/>
            <person name="Gibbons H.S."/>
            <person name="Johnsky L.A."/>
            <person name="Karavis M.A."/>
            <person name="Smith L.A."/>
        </authorList>
    </citation>
    <scope>NUCLEOTIDE SEQUENCE [LARGE SCALE GENOMIC DNA]</scope>
    <source>
        <strain evidence="8">Sullivan</strain>
    </source>
</reference>
<dbReference type="AlphaFoldDB" id="A0A0A7G2C7"/>
<evidence type="ECO:0000256" key="4">
    <source>
        <dbReference type="ARBA" id="ARBA00022833"/>
    </source>
</evidence>
<evidence type="ECO:0000256" key="6">
    <source>
        <dbReference type="PIRSR" id="PIRSR001123-2"/>
    </source>
</evidence>
<organism evidence="8 9">
    <name type="scientific">Clostridium baratii str. Sullivan</name>
    <dbReference type="NCBI Taxonomy" id="1415775"/>
    <lineage>
        <taxon>Bacteria</taxon>
        <taxon>Bacillati</taxon>
        <taxon>Bacillota</taxon>
        <taxon>Clostridia</taxon>
        <taxon>Eubacteriales</taxon>
        <taxon>Clostridiaceae</taxon>
        <taxon>Clostridium</taxon>
    </lineage>
</organism>
<dbReference type="InterPro" id="IPR010162">
    <property type="entry name" value="PepT-like"/>
</dbReference>
<accession>A0A0A7G2C7</accession>
<name>A0A0A7G2C7_9CLOT</name>
<keyword evidence="3" id="KW-0378">Hydrolase</keyword>
<dbReference type="RefSeq" id="WP_039315971.1">
    <property type="nucleotide sequence ID" value="NZ_CP006905.1"/>
</dbReference>
<dbReference type="InterPro" id="IPR011650">
    <property type="entry name" value="Peptidase_M20_dimer"/>
</dbReference>
<evidence type="ECO:0000256" key="2">
    <source>
        <dbReference type="ARBA" id="ARBA00022723"/>
    </source>
</evidence>
<comment type="similarity">
    <text evidence="5">Belongs to the peptidase M42 family.</text>
</comment>
<comment type="cofactor">
    <cofactor evidence="6">
        <name>a divalent metal cation</name>
        <dbReference type="ChEBI" id="CHEBI:60240"/>
    </cofactor>
    <text evidence="6">Binds 2 divalent metal cations per subunit.</text>
</comment>
<dbReference type="PANTHER" id="PTHR42994:SF2">
    <property type="entry name" value="PEPTIDASE"/>
    <property type="match status" value="1"/>
</dbReference>
<evidence type="ECO:0000313" key="8">
    <source>
        <dbReference type="EMBL" id="AIY85171.1"/>
    </source>
</evidence>
<dbReference type="InterPro" id="IPR008007">
    <property type="entry name" value="Peptidase_M42"/>
</dbReference>
<dbReference type="GO" id="GO:0004177">
    <property type="term" value="F:aminopeptidase activity"/>
    <property type="evidence" value="ECO:0007669"/>
    <property type="project" value="UniProtKB-UniRule"/>
</dbReference>
<dbReference type="InterPro" id="IPR036264">
    <property type="entry name" value="Bact_exopeptidase_dim_dom"/>
</dbReference>
<dbReference type="KEGG" id="cbv:U729_2751"/>
<evidence type="ECO:0000256" key="1">
    <source>
        <dbReference type="ARBA" id="ARBA00001947"/>
    </source>
</evidence>
<dbReference type="SUPFAM" id="SSF53187">
    <property type="entry name" value="Zn-dependent exopeptidases"/>
    <property type="match status" value="1"/>
</dbReference>
<keyword evidence="9" id="KW-1185">Reference proteome</keyword>
<keyword evidence="8" id="KW-0645">Protease</keyword>
<dbReference type="GO" id="GO:0046872">
    <property type="term" value="F:metal ion binding"/>
    <property type="evidence" value="ECO:0007669"/>
    <property type="project" value="UniProtKB-UniRule"/>
</dbReference>
<dbReference type="PIRSF" id="PIRSF001123">
    <property type="entry name" value="PepA_GA"/>
    <property type="match status" value="1"/>
</dbReference>
<dbReference type="NCBIfam" id="TIGR01883">
    <property type="entry name" value="PepT-like"/>
    <property type="match status" value="1"/>
</dbReference>
<dbReference type="Pfam" id="PF01546">
    <property type="entry name" value="Peptidase_M20"/>
    <property type="match status" value="1"/>
</dbReference>
<feature type="binding site" evidence="6">
    <location>
        <position position="163"/>
    </location>
    <ligand>
        <name>Zn(2+)</name>
        <dbReference type="ChEBI" id="CHEBI:29105"/>
        <label>1</label>
    </ligand>
</feature>
<evidence type="ECO:0000256" key="3">
    <source>
        <dbReference type="ARBA" id="ARBA00022801"/>
    </source>
</evidence>
<dbReference type="STRING" id="1561.NPD11_277"/>
<evidence type="ECO:0000259" key="7">
    <source>
        <dbReference type="Pfam" id="PF07687"/>
    </source>
</evidence>
<evidence type="ECO:0000313" key="9">
    <source>
        <dbReference type="Proteomes" id="UP000030635"/>
    </source>
</evidence>
<comment type="cofactor">
    <cofactor evidence="1">
        <name>Zn(2+)</name>
        <dbReference type="ChEBI" id="CHEBI:29105"/>
    </cofactor>
</comment>
<dbReference type="eggNOG" id="COG2195">
    <property type="taxonomic scope" value="Bacteria"/>
</dbReference>
<dbReference type="Proteomes" id="UP000030635">
    <property type="component" value="Chromosome"/>
</dbReference>
<dbReference type="Gene3D" id="3.40.630.10">
    <property type="entry name" value="Zn peptidases"/>
    <property type="match status" value="1"/>
</dbReference>
<dbReference type="Pfam" id="PF07687">
    <property type="entry name" value="M20_dimer"/>
    <property type="match status" value="1"/>
</dbReference>
<dbReference type="PANTHER" id="PTHR42994">
    <property type="entry name" value="PEPTIDASE T"/>
    <property type="match status" value="1"/>
</dbReference>
<gene>
    <name evidence="8" type="ORF">U729_2751</name>
</gene>
<feature type="domain" description="Peptidase M20 dimerisation" evidence="7">
    <location>
        <begin position="181"/>
        <end position="272"/>
    </location>
</feature>
<dbReference type="Gene3D" id="3.30.70.360">
    <property type="match status" value="1"/>
</dbReference>
<evidence type="ECO:0000256" key="5">
    <source>
        <dbReference type="PIRNR" id="PIRNR001123"/>
    </source>
</evidence>
<keyword evidence="4" id="KW-0862">Zinc</keyword>
<proteinExistence type="inferred from homology"/>
<dbReference type="EMBL" id="CP006905">
    <property type="protein sequence ID" value="AIY85171.1"/>
    <property type="molecule type" value="Genomic_DNA"/>
</dbReference>
<keyword evidence="2 6" id="KW-0479">Metal-binding</keyword>
<sequence>MIQEERVLNRFLEYVKIPSESKNEKDFADKLEEDLKKLGLEVIRDKAYEAVNGSTGNIIAKLKGDSTKEPILFSCHMDTVTPGNDIKPVIKDGVIYSDGTTILGADDKAGIASVMEAITNIIEEDINHPTIEVIFTICEEIGLYGSKNLDYTKIESKRGFVLDSGDEVGTIINKGPAQDKIEVEIIGKAAHAGVAPENGISAINVASKAISKMNLLRIDEDTTANIGSIQGGVATNIVCPEVKIEAEARSTNINSLDKQTNHMIEIFNEVCKAENAKCNINVNRVYGEFSVDSNDKVIKLATKAFNSLGYDVSIKSSGGGSDTNILNCNGIKAVNLAIGERSPHTLNEHYYIEDLLKVTKSICEIIKNA</sequence>
<dbReference type="HOGENOM" id="CLU_021802_6_0_9"/>
<keyword evidence="8" id="KW-0031">Aminopeptidase</keyword>